<protein>
    <submittedName>
        <fullName evidence="1">Uncharacterized protein</fullName>
    </submittedName>
</protein>
<reference evidence="1 2" key="1">
    <citation type="submission" date="2020-02" db="EMBL/GenBank/DDBJ databases">
        <authorList>
            <person name="Rodrigo-Torres L."/>
            <person name="Arahal R. D."/>
            <person name="Lucena T."/>
        </authorList>
    </citation>
    <scope>NUCLEOTIDE SEQUENCE [LARGE SCALE GENOMIC DNA]</scope>
    <source>
        <strain evidence="1 2">CECT 9734</strain>
    </source>
</reference>
<accession>A0A6S6WK58</accession>
<dbReference type="EMBL" id="CADCXY010000001">
    <property type="protein sequence ID" value="CAB0149550.1"/>
    <property type="molecule type" value="Genomic_DNA"/>
</dbReference>
<proteinExistence type="predicted"/>
<dbReference type="RefSeq" id="WP_173919183.1">
    <property type="nucleotide sequence ID" value="NZ_CADCXY010000001.1"/>
</dbReference>
<keyword evidence="2" id="KW-1185">Reference proteome</keyword>
<evidence type="ECO:0000313" key="2">
    <source>
        <dbReference type="Proteomes" id="UP000481517"/>
    </source>
</evidence>
<sequence length="239" mass="26701">MKHRGYILFELVLALSLLAGLLVLSQQWMAREQAAQQRSHWQLEAHALLTAIEQFWLSEARLPEPLSELITKGYIAQIWQPWGAPWQLSTQANLLRLQTPAASVSEANWLAQRIAGADVSHTGDLRLHVWQPAVLALRERYLHRIEDPQHPQYSTMAADLNMNGYSVKNAGLVEAQLVVAQRASAQHADIDDLRSSSLTAADLTAQQAIIAGYDVQSVVARLQQLEQQWQACRTQGGCQ</sequence>
<evidence type="ECO:0000313" key="1">
    <source>
        <dbReference type="EMBL" id="CAB0149550.1"/>
    </source>
</evidence>
<dbReference type="AlphaFoldDB" id="A0A6S6WK58"/>
<gene>
    <name evidence="1" type="ORF">PSI9734_00114</name>
</gene>
<dbReference type="Proteomes" id="UP000481517">
    <property type="component" value="Unassembled WGS sequence"/>
</dbReference>
<name>A0A6S6WK58_9GAMM</name>
<organism evidence="1 2">
    <name type="scientific">Pseudidiomarina piscicola</name>
    <dbReference type="NCBI Taxonomy" id="2614830"/>
    <lineage>
        <taxon>Bacteria</taxon>
        <taxon>Pseudomonadati</taxon>
        <taxon>Pseudomonadota</taxon>
        <taxon>Gammaproteobacteria</taxon>
        <taxon>Alteromonadales</taxon>
        <taxon>Idiomarinaceae</taxon>
        <taxon>Pseudidiomarina</taxon>
    </lineage>
</organism>